<dbReference type="GO" id="GO:0005509">
    <property type="term" value="F:calcium ion binding"/>
    <property type="evidence" value="ECO:0007669"/>
    <property type="project" value="TreeGrafter"/>
</dbReference>
<keyword evidence="3" id="KW-1185">Reference proteome</keyword>
<name>A0A3P7JWE1_STRVU</name>
<dbReference type="AlphaFoldDB" id="A0A3P7JWE1"/>
<dbReference type="InterPro" id="IPR051634">
    <property type="entry name" value="Extended_Synaptotagmin"/>
</dbReference>
<accession>A0A3P7JWE1</accession>
<reference evidence="2 3" key="1">
    <citation type="submission" date="2018-11" db="EMBL/GenBank/DDBJ databases">
        <authorList>
            <consortium name="Pathogen Informatics"/>
        </authorList>
    </citation>
    <scope>NUCLEOTIDE SEQUENCE [LARGE SCALE GENOMIC DNA]</scope>
</reference>
<dbReference type="PANTHER" id="PTHR45761:SF1">
    <property type="entry name" value="EXTENDED SYNAPTOTAGMIN-LIKE PROTEIN 2, ISOFORM C"/>
    <property type="match status" value="1"/>
</dbReference>
<evidence type="ECO:0000259" key="1">
    <source>
        <dbReference type="PROSITE" id="PS50004"/>
    </source>
</evidence>
<dbReference type="SMART" id="SM00239">
    <property type="entry name" value="C2"/>
    <property type="match status" value="1"/>
</dbReference>
<dbReference type="EMBL" id="UYYB01109174">
    <property type="protein sequence ID" value="VDM80597.1"/>
    <property type="molecule type" value="Genomic_DNA"/>
</dbReference>
<dbReference type="PANTHER" id="PTHR45761">
    <property type="entry name" value="EXTENDED SYNAPTOTAGMIN-LIKE PROTEIN 2, ISOFORM C"/>
    <property type="match status" value="1"/>
</dbReference>
<dbReference type="GO" id="GO:0035091">
    <property type="term" value="F:phosphatidylinositol binding"/>
    <property type="evidence" value="ECO:0007669"/>
    <property type="project" value="TreeGrafter"/>
</dbReference>
<dbReference type="GO" id="GO:0008429">
    <property type="term" value="F:phosphatidylethanolamine binding"/>
    <property type="evidence" value="ECO:0007669"/>
    <property type="project" value="TreeGrafter"/>
</dbReference>
<dbReference type="PROSITE" id="PS50004">
    <property type="entry name" value="C2"/>
    <property type="match status" value="1"/>
</dbReference>
<evidence type="ECO:0000313" key="3">
    <source>
        <dbReference type="Proteomes" id="UP000270094"/>
    </source>
</evidence>
<gene>
    <name evidence="2" type="ORF">SVUK_LOCUS15595</name>
</gene>
<dbReference type="Pfam" id="PF00168">
    <property type="entry name" value="C2"/>
    <property type="match status" value="1"/>
</dbReference>
<feature type="domain" description="C2" evidence="1">
    <location>
        <begin position="65"/>
        <end position="191"/>
    </location>
</feature>
<dbReference type="OrthoDB" id="5824281at2759"/>
<protein>
    <recommendedName>
        <fullName evidence="1">C2 domain-containing protein</fullName>
    </recommendedName>
</protein>
<evidence type="ECO:0000313" key="2">
    <source>
        <dbReference type="EMBL" id="VDM80597.1"/>
    </source>
</evidence>
<dbReference type="InterPro" id="IPR000008">
    <property type="entry name" value="C2_dom"/>
</dbReference>
<dbReference type="InterPro" id="IPR035892">
    <property type="entry name" value="C2_domain_sf"/>
</dbReference>
<dbReference type="GO" id="GO:0005544">
    <property type="term" value="F:calcium-dependent phospholipid binding"/>
    <property type="evidence" value="ECO:0007669"/>
    <property type="project" value="TreeGrafter"/>
</dbReference>
<dbReference type="Proteomes" id="UP000270094">
    <property type="component" value="Unassembled WGS sequence"/>
</dbReference>
<organism evidence="2 3">
    <name type="scientific">Strongylus vulgaris</name>
    <name type="common">Blood worm</name>
    <dbReference type="NCBI Taxonomy" id="40348"/>
    <lineage>
        <taxon>Eukaryota</taxon>
        <taxon>Metazoa</taxon>
        <taxon>Ecdysozoa</taxon>
        <taxon>Nematoda</taxon>
        <taxon>Chromadorea</taxon>
        <taxon>Rhabditida</taxon>
        <taxon>Rhabditina</taxon>
        <taxon>Rhabditomorpha</taxon>
        <taxon>Strongyloidea</taxon>
        <taxon>Strongylidae</taxon>
        <taxon>Strongylus</taxon>
    </lineage>
</organism>
<proteinExistence type="predicted"/>
<dbReference type="GO" id="GO:0005789">
    <property type="term" value="C:endoplasmic reticulum membrane"/>
    <property type="evidence" value="ECO:0007669"/>
    <property type="project" value="TreeGrafter"/>
</dbReference>
<dbReference type="GO" id="GO:0031210">
    <property type="term" value="F:phosphatidylcholine binding"/>
    <property type="evidence" value="ECO:0007669"/>
    <property type="project" value="TreeGrafter"/>
</dbReference>
<dbReference type="SUPFAM" id="SSF49562">
    <property type="entry name" value="C2 domain (Calcium/lipid-binding domain, CaLB)"/>
    <property type="match status" value="1"/>
</dbReference>
<sequence>MLLKLKYLLSISSSSIIDAFQMLRSESTNSINTAAGRSSRLGRVFTARHEKTAKSRQALQRGNQPRGELEMSIRYADATRKLVVQVLRARQLLPWDKNGQCNPYATVKLISIENSRDVQKRKTGVVKGSVNPSFDNHFEFDVEANDLLNYKLQISVKDDTNYGAFSAKPVLGQIEIRLTSLNKWTLPQQWIRLEAERI</sequence>
<dbReference type="Gene3D" id="2.60.40.150">
    <property type="entry name" value="C2 domain"/>
    <property type="match status" value="1"/>
</dbReference>